<sequence>AAAAACEAQWNVTLRPLWANTVYGGHAALRASSNIVFTNGNLDPWSGMGVLDDVNPTVVAITVEGGAHHLDLMFSHPLDSDGVKAARETEKTHMWKWIREANAARGNNV</sequence>
<accession>A0A6A4XVH7</accession>
<feature type="non-terminal residue" evidence="6">
    <location>
        <position position="1"/>
    </location>
</feature>
<evidence type="ECO:0000256" key="1">
    <source>
        <dbReference type="ARBA" id="ARBA00011079"/>
    </source>
</evidence>
<dbReference type="InterPro" id="IPR029058">
    <property type="entry name" value="AB_hydrolase_fold"/>
</dbReference>
<protein>
    <recommendedName>
        <fullName evidence="7">Peptidase S9 prolyl oligopeptidase catalytic domain-containing protein</fullName>
    </recommendedName>
</protein>
<evidence type="ECO:0000256" key="2">
    <source>
        <dbReference type="ARBA" id="ARBA00022670"/>
    </source>
</evidence>
<evidence type="ECO:0000256" key="5">
    <source>
        <dbReference type="ARBA" id="ARBA00023180"/>
    </source>
</evidence>
<evidence type="ECO:0000313" key="6">
    <source>
        <dbReference type="EMBL" id="KAF0686909.1"/>
    </source>
</evidence>
<dbReference type="Gene3D" id="3.40.50.1820">
    <property type="entry name" value="alpha/beta hydrolase"/>
    <property type="match status" value="1"/>
</dbReference>
<dbReference type="GO" id="GO:0006508">
    <property type="term" value="P:proteolysis"/>
    <property type="evidence" value="ECO:0007669"/>
    <property type="project" value="UniProtKB-KW"/>
</dbReference>
<keyword evidence="2" id="KW-0645">Protease</keyword>
<reference evidence="6" key="1">
    <citation type="submission" date="2019-06" db="EMBL/GenBank/DDBJ databases">
        <title>Genomics analysis of Aphanomyces spp. identifies a new class of oomycete effector associated with host adaptation.</title>
        <authorList>
            <person name="Gaulin E."/>
        </authorList>
    </citation>
    <scope>NUCLEOTIDE SEQUENCE</scope>
    <source>
        <strain evidence="6">CBS 578.67</strain>
    </source>
</reference>
<keyword evidence="5" id="KW-0325">Glycoprotein</keyword>
<proteinExistence type="inferred from homology"/>
<name>A0A6A4XVH7_9STRA</name>
<comment type="caution">
    <text evidence="6">The sequence shown here is derived from an EMBL/GenBank/DDBJ whole genome shotgun (WGS) entry which is preliminary data.</text>
</comment>
<dbReference type="GO" id="GO:0070008">
    <property type="term" value="F:serine-type exopeptidase activity"/>
    <property type="evidence" value="ECO:0007669"/>
    <property type="project" value="InterPro"/>
</dbReference>
<organism evidence="6">
    <name type="scientific">Aphanomyces stellatus</name>
    <dbReference type="NCBI Taxonomy" id="120398"/>
    <lineage>
        <taxon>Eukaryota</taxon>
        <taxon>Sar</taxon>
        <taxon>Stramenopiles</taxon>
        <taxon>Oomycota</taxon>
        <taxon>Saprolegniomycetes</taxon>
        <taxon>Saprolegniales</taxon>
        <taxon>Verrucalvaceae</taxon>
        <taxon>Aphanomyces</taxon>
    </lineage>
</organism>
<dbReference type="InterPro" id="IPR008758">
    <property type="entry name" value="Peptidase_S28"/>
</dbReference>
<evidence type="ECO:0000256" key="3">
    <source>
        <dbReference type="ARBA" id="ARBA00022729"/>
    </source>
</evidence>
<dbReference type="OrthoDB" id="2130629at2759"/>
<keyword evidence="4" id="KW-0378">Hydrolase</keyword>
<dbReference type="EMBL" id="VJMH01006967">
    <property type="protein sequence ID" value="KAF0686909.1"/>
    <property type="molecule type" value="Genomic_DNA"/>
</dbReference>
<dbReference type="PANTHER" id="PTHR11010">
    <property type="entry name" value="PROTEASE S28 PRO-X CARBOXYPEPTIDASE-RELATED"/>
    <property type="match status" value="1"/>
</dbReference>
<dbReference type="Pfam" id="PF05577">
    <property type="entry name" value="Peptidase_S28"/>
    <property type="match status" value="1"/>
</dbReference>
<keyword evidence="3" id="KW-0732">Signal</keyword>
<dbReference type="GO" id="GO:0008239">
    <property type="term" value="F:dipeptidyl-peptidase activity"/>
    <property type="evidence" value="ECO:0007669"/>
    <property type="project" value="TreeGrafter"/>
</dbReference>
<evidence type="ECO:0008006" key="7">
    <source>
        <dbReference type="Google" id="ProtNLM"/>
    </source>
</evidence>
<comment type="similarity">
    <text evidence="1">Belongs to the peptidase S28 family.</text>
</comment>
<dbReference type="PANTHER" id="PTHR11010:SF120">
    <property type="entry name" value="LYSOSOMAL PRO-X CARBOXYPEPTIDASE"/>
    <property type="match status" value="1"/>
</dbReference>
<gene>
    <name evidence="6" type="ORF">As57867_021234</name>
</gene>
<dbReference type="AlphaFoldDB" id="A0A6A4XVH7"/>
<evidence type="ECO:0000256" key="4">
    <source>
        <dbReference type="ARBA" id="ARBA00022801"/>
    </source>
</evidence>